<dbReference type="EMBL" id="CM001746">
    <property type="protein sequence ID" value="KJB44824.1"/>
    <property type="molecule type" value="Genomic_DNA"/>
</dbReference>
<proteinExistence type="predicted"/>
<organism evidence="2 3">
    <name type="scientific">Gossypium raimondii</name>
    <name type="common">Peruvian cotton</name>
    <name type="synonym">Gossypium klotzschianum subsp. raimondii</name>
    <dbReference type="NCBI Taxonomy" id="29730"/>
    <lineage>
        <taxon>Eukaryota</taxon>
        <taxon>Viridiplantae</taxon>
        <taxon>Streptophyta</taxon>
        <taxon>Embryophyta</taxon>
        <taxon>Tracheophyta</taxon>
        <taxon>Spermatophyta</taxon>
        <taxon>Magnoliopsida</taxon>
        <taxon>eudicotyledons</taxon>
        <taxon>Gunneridae</taxon>
        <taxon>Pentapetalae</taxon>
        <taxon>rosids</taxon>
        <taxon>malvids</taxon>
        <taxon>Malvales</taxon>
        <taxon>Malvaceae</taxon>
        <taxon>Malvoideae</taxon>
        <taxon>Gossypium</taxon>
    </lineage>
</organism>
<protein>
    <recommendedName>
        <fullName evidence="1">RNase H type-1 domain-containing protein</fullName>
    </recommendedName>
</protein>
<keyword evidence="3" id="KW-1185">Reference proteome</keyword>
<accession>A0A0D2SKS1</accession>
<dbReference type="Gramene" id="KJB44824">
    <property type="protein sequence ID" value="KJB44824"/>
    <property type="gene ID" value="B456_007G275100"/>
</dbReference>
<dbReference type="Pfam" id="PF13456">
    <property type="entry name" value="RVT_3"/>
    <property type="match status" value="1"/>
</dbReference>
<dbReference type="InterPro" id="IPR002156">
    <property type="entry name" value="RNaseH_domain"/>
</dbReference>
<dbReference type="GO" id="GO:0004523">
    <property type="term" value="F:RNA-DNA hybrid ribonuclease activity"/>
    <property type="evidence" value="ECO:0007669"/>
    <property type="project" value="InterPro"/>
</dbReference>
<evidence type="ECO:0000259" key="1">
    <source>
        <dbReference type="Pfam" id="PF13456"/>
    </source>
</evidence>
<sequence length="85" mass="10070">MVVTEYESISVALIEESKERIKKFEYVRFRVVPRTKNQAAHKMAEARKHFDSPMFWIEEAPEKVTRIVDLHRGSMGREEVLNFSE</sequence>
<dbReference type="GO" id="GO:0003676">
    <property type="term" value="F:nucleic acid binding"/>
    <property type="evidence" value="ECO:0007669"/>
    <property type="project" value="InterPro"/>
</dbReference>
<dbReference type="Proteomes" id="UP000032304">
    <property type="component" value="Chromosome 7"/>
</dbReference>
<gene>
    <name evidence="2" type="ORF">B456_007G275100</name>
</gene>
<dbReference type="AlphaFoldDB" id="A0A0D2SKS1"/>
<reference evidence="2 3" key="1">
    <citation type="journal article" date="2012" name="Nature">
        <title>Repeated polyploidization of Gossypium genomes and the evolution of spinnable cotton fibres.</title>
        <authorList>
            <person name="Paterson A.H."/>
            <person name="Wendel J.F."/>
            <person name="Gundlach H."/>
            <person name="Guo H."/>
            <person name="Jenkins J."/>
            <person name="Jin D."/>
            <person name="Llewellyn D."/>
            <person name="Showmaker K.C."/>
            <person name="Shu S."/>
            <person name="Udall J."/>
            <person name="Yoo M.J."/>
            <person name="Byers R."/>
            <person name="Chen W."/>
            <person name="Doron-Faigenboim A."/>
            <person name="Duke M.V."/>
            <person name="Gong L."/>
            <person name="Grimwood J."/>
            <person name="Grover C."/>
            <person name="Grupp K."/>
            <person name="Hu G."/>
            <person name="Lee T.H."/>
            <person name="Li J."/>
            <person name="Lin L."/>
            <person name="Liu T."/>
            <person name="Marler B.S."/>
            <person name="Page J.T."/>
            <person name="Roberts A.W."/>
            <person name="Romanel E."/>
            <person name="Sanders W.S."/>
            <person name="Szadkowski E."/>
            <person name="Tan X."/>
            <person name="Tang H."/>
            <person name="Xu C."/>
            <person name="Wang J."/>
            <person name="Wang Z."/>
            <person name="Zhang D."/>
            <person name="Zhang L."/>
            <person name="Ashrafi H."/>
            <person name="Bedon F."/>
            <person name="Bowers J.E."/>
            <person name="Brubaker C.L."/>
            <person name="Chee P.W."/>
            <person name="Das S."/>
            <person name="Gingle A.R."/>
            <person name="Haigler C.H."/>
            <person name="Harker D."/>
            <person name="Hoffmann L.V."/>
            <person name="Hovav R."/>
            <person name="Jones D.C."/>
            <person name="Lemke C."/>
            <person name="Mansoor S."/>
            <person name="ur Rahman M."/>
            <person name="Rainville L.N."/>
            <person name="Rambani A."/>
            <person name="Reddy U.K."/>
            <person name="Rong J.K."/>
            <person name="Saranga Y."/>
            <person name="Scheffler B.E."/>
            <person name="Scheffler J.A."/>
            <person name="Stelly D.M."/>
            <person name="Triplett B.A."/>
            <person name="Van Deynze A."/>
            <person name="Vaslin M.F."/>
            <person name="Waghmare V.N."/>
            <person name="Walford S.A."/>
            <person name="Wright R.J."/>
            <person name="Zaki E.A."/>
            <person name="Zhang T."/>
            <person name="Dennis E.S."/>
            <person name="Mayer K.F."/>
            <person name="Peterson D.G."/>
            <person name="Rokhsar D.S."/>
            <person name="Wang X."/>
            <person name="Schmutz J."/>
        </authorList>
    </citation>
    <scope>NUCLEOTIDE SEQUENCE [LARGE SCALE GENOMIC DNA]</scope>
</reference>
<name>A0A0D2SKS1_GOSRA</name>
<evidence type="ECO:0000313" key="2">
    <source>
        <dbReference type="EMBL" id="KJB44824.1"/>
    </source>
</evidence>
<feature type="domain" description="RNase H type-1" evidence="1">
    <location>
        <begin position="10"/>
        <end position="45"/>
    </location>
</feature>
<dbReference type="OMA" id="MFWIEEA"/>
<evidence type="ECO:0000313" key="3">
    <source>
        <dbReference type="Proteomes" id="UP000032304"/>
    </source>
</evidence>